<dbReference type="EMBL" id="BMDT01000004">
    <property type="protein sequence ID" value="GGI65527.1"/>
    <property type="molecule type" value="Genomic_DNA"/>
</dbReference>
<protein>
    <recommendedName>
        <fullName evidence="6">Glycoside hydrolase family 127 protein</fullName>
    </recommendedName>
</protein>
<evidence type="ECO:0000259" key="3">
    <source>
        <dbReference type="Pfam" id="PF20737"/>
    </source>
</evidence>
<accession>A0A917N682</accession>
<gene>
    <name evidence="4" type="ORF">GCM10011482_11810</name>
</gene>
<dbReference type="PANTHER" id="PTHR43465">
    <property type="entry name" value="DUF1680 DOMAIN PROTEIN (AFU_ORTHOLOGUE AFUA_1G08910)"/>
    <property type="match status" value="1"/>
</dbReference>
<reference evidence="4" key="2">
    <citation type="submission" date="2020-09" db="EMBL/GenBank/DDBJ databases">
        <authorList>
            <person name="Sun Q."/>
            <person name="Sedlacek I."/>
        </authorList>
    </citation>
    <scope>NUCLEOTIDE SEQUENCE</scope>
    <source>
        <strain evidence="4">CCM 8433</strain>
    </source>
</reference>
<evidence type="ECO:0000313" key="5">
    <source>
        <dbReference type="Proteomes" id="UP000622610"/>
    </source>
</evidence>
<name>A0A917N682_9ENTE</name>
<feature type="domain" description="Non-reducing end beta-L-arabinofuranosidase-like GH127 C-terminal" evidence="3">
    <location>
        <begin position="526"/>
        <end position="616"/>
    </location>
</feature>
<dbReference type="InterPro" id="IPR012878">
    <property type="entry name" value="Beta-AFase-like_GH127_cat"/>
</dbReference>
<dbReference type="Pfam" id="PF20736">
    <property type="entry name" value="Glyco_hydro127M"/>
    <property type="match status" value="1"/>
</dbReference>
<dbReference type="InterPro" id="IPR049174">
    <property type="entry name" value="Beta-AFase-like"/>
</dbReference>
<dbReference type="Pfam" id="PF20737">
    <property type="entry name" value="Glyco_hydro127C"/>
    <property type="match status" value="1"/>
</dbReference>
<dbReference type="AlphaFoldDB" id="A0A917N682"/>
<dbReference type="InterPro" id="IPR049046">
    <property type="entry name" value="Beta-AFase-like_GH127_middle"/>
</dbReference>
<feature type="domain" description="Non-reducing end beta-L-arabinofuranosidase-like GH127 middle" evidence="2">
    <location>
        <begin position="429"/>
        <end position="524"/>
    </location>
</feature>
<proteinExistence type="predicted"/>
<dbReference type="InterPro" id="IPR008928">
    <property type="entry name" value="6-hairpin_glycosidase_sf"/>
</dbReference>
<sequence>MRNHYLKRVSLKNVELTEGFWKQQLDKISQVTARDILEKFENDHEEGIMKNFEWVVEGKTGEHVGPPWYDGLIYEVIRGISDIISQNYDETLDLKIEEYTKKISAAQNIDPDGYINTYTTLICPNNKWGENGGSLIWQHDIYNIGCLVEAGVHYYLATGKINLLSCSIKAAMGMVNVMGEHPKKNIVPAHSLPEEALVKLYYLFEDDEMLYSQMKEAYNLEIDHNQFLDLATFWMNNRGVHHNRTSYPPYMGEYAQDHCKVEDQCEAVGHAVRASLMYTGLTSVGMAQNNEKFLKASHKIWNNVEKTKLHISGGIGAIHNEERFGFQYELPNNAYLETCAGVGLAFWAGELNLAYEDSKFMDVFERAMYNNILPGLSVDGTHYFYENPLISEGDIERWSWHSCPCCPPMYLKFMAALPTFIYTYKKDEIVLNLHMNSKAKIILSEHQIVVEQKDGNIPWSGNSTVVVTTEHPEVFTLSIRKPEWAKEYKVIIDNEAIETEEVSGFIKISRQWNGETKIRLELSMPVTKIEAHPYVSADTGKVALQRGPILYCFEEVDNPQGVDSVLSTEELEVFEKDIYGTVPCLKTSFVDGSEVVAIPYYLWNNRGKGKMNVWIRQDEKIGSQERREENTSFAAHSLGQMAEYEDMNEWENILYREWKNPNQ</sequence>
<evidence type="ECO:0000259" key="2">
    <source>
        <dbReference type="Pfam" id="PF20736"/>
    </source>
</evidence>
<dbReference type="Pfam" id="PF07944">
    <property type="entry name" value="Beta-AFase-like_GH127_cat"/>
    <property type="match status" value="1"/>
</dbReference>
<evidence type="ECO:0000313" key="4">
    <source>
        <dbReference type="EMBL" id="GGI65527.1"/>
    </source>
</evidence>
<organism evidence="4 5">
    <name type="scientific">Enterococcus alcedinis</name>
    <dbReference type="NCBI Taxonomy" id="1274384"/>
    <lineage>
        <taxon>Bacteria</taxon>
        <taxon>Bacillati</taxon>
        <taxon>Bacillota</taxon>
        <taxon>Bacilli</taxon>
        <taxon>Lactobacillales</taxon>
        <taxon>Enterococcaceae</taxon>
        <taxon>Enterococcus</taxon>
    </lineage>
</organism>
<feature type="domain" description="Non-reducing end beta-L-arabinofuranosidase-like GH127 catalytic" evidence="1">
    <location>
        <begin position="13"/>
        <end position="417"/>
    </location>
</feature>
<comment type="caution">
    <text evidence="4">The sequence shown here is derived from an EMBL/GenBank/DDBJ whole genome shotgun (WGS) entry which is preliminary data.</text>
</comment>
<reference evidence="4" key="1">
    <citation type="journal article" date="2014" name="Int. J. Syst. Evol. Microbiol.">
        <title>Complete genome sequence of Corynebacterium casei LMG S-19264T (=DSM 44701T), isolated from a smear-ripened cheese.</title>
        <authorList>
            <consortium name="US DOE Joint Genome Institute (JGI-PGF)"/>
            <person name="Walter F."/>
            <person name="Albersmeier A."/>
            <person name="Kalinowski J."/>
            <person name="Ruckert C."/>
        </authorList>
    </citation>
    <scope>NUCLEOTIDE SEQUENCE</scope>
    <source>
        <strain evidence="4">CCM 8433</strain>
    </source>
</reference>
<dbReference type="PANTHER" id="PTHR43465:SF2">
    <property type="entry name" value="DUF1680 DOMAIN PROTEIN (AFU_ORTHOLOGUE AFUA_1G08910)"/>
    <property type="match status" value="1"/>
</dbReference>
<dbReference type="SUPFAM" id="SSF48208">
    <property type="entry name" value="Six-hairpin glycosidases"/>
    <property type="match status" value="1"/>
</dbReference>
<evidence type="ECO:0008006" key="6">
    <source>
        <dbReference type="Google" id="ProtNLM"/>
    </source>
</evidence>
<dbReference type="GO" id="GO:0005975">
    <property type="term" value="P:carbohydrate metabolic process"/>
    <property type="evidence" value="ECO:0007669"/>
    <property type="project" value="InterPro"/>
</dbReference>
<keyword evidence="5" id="KW-1185">Reference proteome</keyword>
<dbReference type="InterPro" id="IPR049049">
    <property type="entry name" value="Beta-AFase-like_GH127_C"/>
</dbReference>
<evidence type="ECO:0000259" key="1">
    <source>
        <dbReference type="Pfam" id="PF07944"/>
    </source>
</evidence>
<dbReference type="Proteomes" id="UP000622610">
    <property type="component" value="Unassembled WGS sequence"/>
</dbReference>